<dbReference type="PRINTS" id="PR00035">
    <property type="entry name" value="HTHGNTR"/>
</dbReference>
<evidence type="ECO:0000256" key="2">
    <source>
        <dbReference type="ARBA" id="ARBA00023125"/>
    </source>
</evidence>
<accession>A0A916WX39</accession>
<sequence>MSDPARDLPTEARRRPAHAQVAREMGIAIVTGRYPPGSNLPGEHEIAARRGIARSVVREALRMLGAKGLLESKPRAGTRVRDRAEWNLLDPDLLAWMFEGEPPADFVRSLFQLRLIVEPAAAELAAVTRTPAQLAAMDEALDQMALHGLATPEGQAADQRFHHLVLHATQNELLVSLAVTIGSAVRWTTIYKYRNSRHPRDPMPEHRLLYDAIAAQDPAAARAATVTLITEAEAATAAIVAQMAEGAG</sequence>
<dbReference type="Gene3D" id="1.10.10.10">
    <property type="entry name" value="Winged helix-like DNA-binding domain superfamily/Winged helix DNA-binding domain"/>
    <property type="match status" value="1"/>
</dbReference>
<keyword evidence="2" id="KW-0238">DNA-binding</keyword>
<dbReference type="Proteomes" id="UP000623067">
    <property type="component" value="Unassembled WGS sequence"/>
</dbReference>
<dbReference type="GO" id="GO:0003700">
    <property type="term" value="F:DNA-binding transcription factor activity"/>
    <property type="evidence" value="ECO:0007669"/>
    <property type="project" value="InterPro"/>
</dbReference>
<gene>
    <name evidence="5" type="ORF">GCM10011380_30910</name>
</gene>
<dbReference type="SUPFAM" id="SSF46785">
    <property type="entry name" value="Winged helix' DNA-binding domain"/>
    <property type="match status" value="1"/>
</dbReference>
<evidence type="ECO:0000256" key="3">
    <source>
        <dbReference type="ARBA" id="ARBA00023163"/>
    </source>
</evidence>
<evidence type="ECO:0000259" key="4">
    <source>
        <dbReference type="PROSITE" id="PS50949"/>
    </source>
</evidence>
<dbReference type="InterPro" id="IPR008920">
    <property type="entry name" value="TF_FadR/GntR_C"/>
</dbReference>
<evidence type="ECO:0000313" key="5">
    <source>
        <dbReference type="EMBL" id="GGB39259.1"/>
    </source>
</evidence>
<keyword evidence="1" id="KW-0805">Transcription regulation</keyword>
<dbReference type="GO" id="GO:0003677">
    <property type="term" value="F:DNA binding"/>
    <property type="evidence" value="ECO:0007669"/>
    <property type="project" value="UniProtKB-KW"/>
</dbReference>
<dbReference type="Pfam" id="PF00392">
    <property type="entry name" value="GntR"/>
    <property type="match status" value="1"/>
</dbReference>
<dbReference type="SMART" id="SM00895">
    <property type="entry name" value="FCD"/>
    <property type="match status" value="1"/>
</dbReference>
<dbReference type="RefSeq" id="WP_229664628.1">
    <property type="nucleotide sequence ID" value="NZ_BMIH01000004.1"/>
</dbReference>
<dbReference type="Gene3D" id="1.20.120.530">
    <property type="entry name" value="GntR ligand-binding domain-like"/>
    <property type="match status" value="1"/>
</dbReference>
<name>A0A916WX39_9SPHN</name>
<protein>
    <submittedName>
        <fullName evidence="5">GntR family transcriptional regulator</fullName>
    </submittedName>
</protein>
<dbReference type="PROSITE" id="PS50949">
    <property type="entry name" value="HTH_GNTR"/>
    <property type="match status" value="1"/>
</dbReference>
<dbReference type="SUPFAM" id="SSF48008">
    <property type="entry name" value="GntR ligand-binding domain-like"/>
    <property type="match status" value="1"/>
</dbReference>
<dbReference type="InterPro" id="IPR036390">
    <property type="entry name" value="WH_DNA-bd_sf"/>
</dbReference>
<reference evidence="5" key="1">
    <citation type="journal article" date="2014" name="Int. J. Syst. Evol. Microbiol.">
        <title>Complete genome sequence of Corynebacterium casei LMG S-19264T (=DSM 44701T), isolated from a smear-ripened cheese.</title>
        <authorList>
            <consortium name="US DOE Joint Genome Institute (JGI-PGF)"/>
            <person name="Walter F."/>
            <person name="Albersmeier A."/>
            <person name="Kalinowski J."/>
            <person name="Ruckert C."/>
        </authorList>
    </citation>
    <scope>NUCLEOTIDE SEQUENCE</scope>
    <source>
        <strain evidence="5">CGMCC 1.15330</strain>
    </source>
</reference>
<dbReference type="PANTHER" id="PTHR43537:SF44">
    <property type="entry name" value="GNTR FAMILY REGULATORY PROTEIN"/>
    <property type="match status" value="1"/>
</dbReference>
<reference evidence="5" key="2">
    <citation type="submission" date="2020-09" db="EMBL/GenBank/DDBJ databases">
        <authorList>
            <person name="Sun Q."/>
            <person name="Zhou Y."/>
        </authorList>
    </citation>
    <scope>NUCLEOTIDE SEQUENCE</scope>
    <source>
        <strain evidence="5">CGMCC 1.15330</strain>
    </source>
</reference>
<dbReference type="PANTHER" id="PTHR43537">
    <property type="entry name" value="TRANSCRIPTIONAL REGULATOR, GNTR FAMILY"/>
    <property type="match status" value="1"/>
</dbReference>
<dbReference type="CDD" id="cd07377">
    <property type="entry name" value="WHTH_GntR"/>
    <property type="match status" value="1"/>
</dbReference>
<evidence type="ECO:0000313" key="6">
    <source>
        <dbReference type="Proteomes" id="UP000623067"/>
    </source>
</evidence>
<keyword evidence="6" id="KW-1185">Reference proteome</keyword>
<dbReference type="InterPro" id="IPR036388">
    <property type="entry name" value="WH-like_DNA-bd_sf"/>
</dbReference>
<dbReference type="EMBL" id="BMIH01000004">
    <property type="protein sequence ID" value="GGB39259.1"/>
    <property type="molecule type" value="Genomic_DNA"/>
</dbReference>
<feature type="domain" description="HTH gntR-type" evidence="4">
    <location>
        <begin position="15"/>
        <end position="83"/>
    </location>
</feature>
<dbReference type="Pfam" id="PF07729">
    <property type="entry name" value="FCD"/>
    <property type="match status" value="1"/>
</dbReference>
<dbReference type="AlphaFoldDB" id="A0A916WX39"/>
<organism evidence="5 6">
    <name type="scientific">Sphingomonas metalli</name>
    <dbReference type="NCBI Taxonomy" id="1779358"/>
    <lineage>
        <taxon>Bacteria</taxon>
        <taxon>Pseudomonadati</taxon>
        <taxon>Pseudomonadota</taxon>
        <taxon>Alphaproteobacteria</taxon>
        <taxon>Sphingomonadales</taxon>
        <taxon>Sphingomonadaceae</taxon>
        <taxon>Sphingomonas</taxon>
    </lineage>
</organism>
<evidence type="ECO:0000256" key="1">
    <source>
        <dbReference type="ARBA" id="ARBA00023015"/>
    </source>
</evidence>
<dbReference type="InterPro" id="IPR011711">
    <property type="entry name" value="GntR_C"/>
</dbReference>
<proteinExistence type="predicted"/>
<dbReference type="SMART" id="SM00345">
    <property type="entry name" value="HTH_GNTR"/>
    <property type="match status" value="1"/>
</dbReference>
<dbReference type="InterPro" id="IPR000524">
    <property type="entry name" value="Tscrpt_reg_HTH_GntR"/>
</dbReference>
<keyword evidence="3" id="KW-0804">Transcription</keyword>
<comment type="caution">
    <text evidence="5">The sequence shown here is derived from an EMBL/GenBank/DDBJ whole genome shotgun (WGS) entry which is preliminary data.</text>
</comment>